<dbReference type="Pfam" id="PF25273">
    <property type="entry name" value="DUF7869"/>
    <property type="match status" value="1"/>
</dbReference>
<protein>
    <submittedName>
        <fullName evidence="2">Uncharacterized protein LOC114349094</fullName>
    </submittedName>
</protein>
<evidence type="ECO:0000313" key="2">
    <source>
        <dbReference type="RefSeq" id="XP_028155303.1"/>
    </source>
</evidence>
<dbReference type="InParanoid" id="A0A6P7HCH0"/>
<evidence type="ECO:0000259" key="1">
    <source>
        <dbReference type="Pfam" id="PF25273"/>
    </source>
</evidence>
<dbReference type="RefSeq" id="XP_028155303.1">
    <property type="nucleotide sequence ID" value="XM_028299502.1"/>
</dbReference>
<gene>
    <name evidence="2" type="primary">LOC114349094</name>
</gene>
<name>A0A6P7HCH0_DIAVI</name>
<feature type="domain" description="DUF7869" evidence="1">
    <location>
        <begin position="15"/>
        <end position="114"/>
    </location>
</feature>
<dbReference type="InterPro" id="IPR057191">
    <property type="entry name" value="DUF7869"/>
</dbReference>
<dbReference type="PANTHER" id="PTHR34415">
    <property type="entry name" value="INTEGRASE CATALYTIC DOMAIN-CONTAINING PROTEIN"/>
    <property type="match status" value="1"/>
</dbReference>
<dbReference type="AlphaFoldDB" id="A0A6P7HCH0"/>
<reference evidence="2" key="1">
    <citation type="submission" date="2025-08" db="UniProtKB">
        <authorList>
            <consortium name="RefSeq"/>
        </authorList>
    </citation>
    <scope>IDENTIFICATION</scope>
    <source>
        <tissue evidence="2">Whole insect</tissue>
    </source>
</reference>
<organism evidence="2">
    <name type="scientific">Diabrotica virgifera virgifera</name>
    <name type="common">western corn rootworm</name>
    <dbReference type="NCBI Taxonomy" id="50390"/>
    <lineage>
        <taxon>Eukaryota</taxon>
        <taxon>Metazoa</taxon>
        <taxon>Ecdysozoa</taxon>
        <taxon>Arthropoda</taxon>
        <taxon>Hexapoda</taxon>
        <taxon>Insecta</taxon>
        <taxon>Pterygota</taxon>
        <taxon>Neoptera</taxon>
        <taxon>Endopterygota</taxon>
        <taxon>Coleoptera</taxon>
        <taxon>Polyphaga</taxon>
        <taxon>Cucujiformia</taxon>
        <taxon>Chrysomeloidea</taxon>
        <taxon>Chrysomelidae</taxon>
        <taxon>Galerucinae</taxon>
        <taxon>Diabroticina</taxon>
        <taxon>Diabroticites</taxon>
        <taxon>Diabrotica</taxon>
    </lineage>
</organism>
<accession>A0A6P7HCH0</accession>
<sequence>MESRHPSFYTWDESQAKRGSTEVGSALLYHLRSLDLAGCETIGLFCDGCAGQNKNSYIMHVLACWLLESPASIQNIIIHFPVRGHSFLPADRAFGRVERFLKRKNVITSVEEYNEVYRNVGKVNVLGKDWFSYNIKNITNDLYNKIP</sequence>
<feature type="non-terminal residue" evidence="2">
    <location>
        <position position="147"/>
    </location>
</feature>
<dbReference type="PANTHER" id="PTHR34415:SF1">
    <property type="entry name" value="INTEGRASE CATALYTIC DOMAIN-CONTAINING PROTEIN"/>
    <property type="match status" value="1"/>
</dbReference>
<proteinExistence type="predicted"/>